<comment type="caution">
    <text evidence="1">The sequence shown here is derived from an EMBL/GenBank/DDBJ whole genome shotgun (WGS) entry which is preliminary data.</text>
</comment>
<evidence type="ECO:0000313" key="1">
    <source>
        <dbReference type="EMBL" id="GIY73526.1"/>
    </source>
</evidence>
<protein>
    <submittedName>
        <fullName evidence="1">Uncharacterized protein</fullName>
    </submittedName>
</protein>
<dbReference type="Proteomes" id="UP001054945">
    <property type="component" value="Unassembled WGS sequence"/>
</dbReference>
<proteinExistence type="predicted"/>
<organism evidence="1 2">
    <name type="scientific">Caerostris extrusa</name>
    <name type="common">Bark spider</name>
    <name type="synonym">Caerostris bankana</name>
    <dbReference type="NCBI Taxonomy" id="172846"/>
    <lineage>
        <taxon>Eukaryota</taxon>
        <taxon>Metazoa</taxon>
        <taxon>Ecdysozoa</taxon>
        <taxon>Arthropoda</taxon>
        <taxon>Chelicerata</taxon>
        <taxon>Arachnida</taxon>
        <taxon>Araneae</taxon>
        <taxon>Araneomorphae</taxon>
        <taxon>Entelegynae</taxon>
        <taxon>Araneoidea</taxon>
        <taxon>Araneidae</taxon>
        <taxon>Caerostris</taxon>
    </lineage>
</organism>
<dbReference type="AlphaFoldDB" id="A0AAV4VTF2"/>
<evidence type="ECO:0000313" key="2">
    <source>
        <dbReference type="Proteomes" id="UP001054945"/>
    </source>
</evidence>
<reference evidence="1 2" key="1">
    <citation type="submission" date="2021-06" db="EMBL/GenBank/DDBJ databases">
        <title>Caerostris extrusa draft genome.</title>
        <authorList>
            <person name="Kono N."/>
            <person name="Arakawa K."/>
        </authorList>
    </citation>
    <scope>NUCLEOTIDE SEQUENCE [LARGE SCALE GENOMIC DNA]</scope>
</reference>
<dbReference type="EMBL" id="BPLR01015095">
    <property type="protein sequence ID" value="GIY73526.1"/>
    <property type="molecule type" value="Genomic_DNA"/>
</dbReference>
<gene>
    <name evidence="1" type="ORF">CEXT_120371</name>
</gene>
<name>A0AAV4VTF2_CAEEX</name>
<sequence>MDCWHISLDYDELSLLRETATNIGSTQVREIEGYKTRVVGNGRQTEVKVFAKGRSARIELNNDYMEPCAPKDKFKHKNRCDGKNSLLGEEKDFFTYMGKNQIDLHIQYPKGEGIDPMPHLATVEFCENILEGPETGA</sequence>
<accession>A0AAV4VTF2</accession>
<keyword evidence="2" id="KW-1185">Reference proteome</keyword>